<protein>
    <recommendedName>
        <fullName evidence="5">HTH lysR-type domain-containing protein</fullName>
    </recommendedName>
</protein>
<dbReference type="PANTHER" id="PTHR30427">
    <property type="entry name" value="TRANSCRIPTIONAL ACTIVATOR PROTEIN LYSR"/>
    <property type="match status" value="1"/>
</dbReference>
<comment type="similarity">
    <text evidence="1">Belongs to the LysR transcriptional regulatory family.</text>
</comment>
<keyword evidence="3" id="KW-0238">DNA-binding</keyword>
<dbReference type="AlphaFoldDB" id="A0A327KRC9"/>
<dbReference type="Gene3D" id="1.10.10.10">
    <property type="entry name" value="Winged helix-like DNA-binding domain superfamily/Winged helix DNA-binding domain"/>
    <property type="match status" value="1"/>
</dbReference>
<dbReference type="GO" id="GO:0003700">
    <property type="term" value="F:DNA-binding transcription factor activity"/>
    <property type="evidence" value="ECO:0007669"/>
    <property type="project" value="InterPro"/>
</dbReference>
<evidence type="ECO:0000256" key="2">
    <source>
        <dbReference type="ARBA" id="ARBA00023015"/>
    </source>
</evidence>
<comment type="caution">
    <text evidence="6">The sequence shown here is derived from an EMBL/GenBank/DDBJ whole genome shotgun (WGS) entry which is preliminary data.</text>
</comment>
<sequence length="322" mass="34386">MDFELRHLEAFRAVAETRSMTAAARLLGVSQPAVSSLIARFEQQIGLPLFRRTGTGLEPTAEALQLVDEVAPVLADFDHVRQAIHDIRDGRSGRLMIAAQPLVGLALLPAVLAGFARAHPRVSFKVLTNTSELVRHLLSGHAYDLGIADVRLDAQAAMLANVAAPCVCVLPAEHRLASYAMLTPTLLDGEPFVTSFREREIHHRIGRAFADAGAQWNVVAEVDFFAVACGMVANGMGVTIVDPFTAAQAAQAAHVPQGAPAPQGAQSAVAVRAFAPALDYRFALYHPLHRPPSTVTRAFVRTFLAAVRAVDGVTVSGRDPEG</sequence>
<dbReference type="InterPro" id="IPR036390">
    <property type="entry name" value="WH_DNA-bd_sf"/>
</dbReference>
<dbReference type="GO" id="GO:0010628">
    <property type="term" value="P:positive regulation of gene expression"/>
    <property type="evidence" value="ECO:0007669"/>
    <property type="project" value="TreeGrafter"/>
</dbReference>
<organism evidence="6 7">
    <name type="scientific">Rhodoplanes roseus</name>
    <dbReference type="NCBI Taxonomy" id="29409"/>
    <lineage>
        <taxon>Bacteria</taxon>
        <taxon>Pseudomonadati</taxon>
        <taxon>Pseudomonadota</taxon>
        <taxon>Alphaproteobacteria</taxon>
        <taxon>Hyphomicrobiales</taxon>
        <taxon>Nitrobacteraceae</taxon>
        <taxon>Rhodoplanes</taxon>
    </lineage>
</organism>
<evidence type="ECO:0000313" key="7">
    <source>
        <dbReference type="Proteomes" id="UP000249130"/>
    </source>
</evidence>
<gene>
    <name evidence="6" type="ORF">CH341_22945</name>
</gene>
<feature type="domain" description="HTH lysR-type" evidence="5">
    <location>
        <begin position="1"/>
        <end position="60"/>
    </location>
</feature>
<accession>A0A327KRC9</accession>
<dbReference type="Pfam" id="PF00126">
    <property type="entry name" value="HTH_1"/>
    <property type="match status" value="1"/>
</dbReference>
<keyword evidence="2" id="KW-0805">Transcription regulation</keyword>
<evidence type="ECO:0000256" key="4">
    <source>
        <dbReference type="ARBA" id="ARBA00023163"/>
    </source>
</evidence>
<proteinExistence type="inferred from homology"/>
<dbReference type="OrthoDB" id="7492271at2"/>
<evidence type="ECO:0000256" key="1">
    <source>
        <dbReference type="ARBA" id="ARBA00009437"/>
    </source>
</evidence>
<dbReference type="Proteomes" id="UP000249130">
    <property type="component" value="Unassembled WGS sequence"/>
</dbReference>
<dbReference type="InterPro" id="IPR005119">
    <property type="entry name" value="LysR_subst-bd"/>
</dbReference>
<keyword evidence="4" id="KW-0804">Transcription</keyword>
<evidence type="ECO:0000259" key="5">
    <source>
        <dbReference type="PROSITE" id="PS50931"/>
    </source>
</evidence>
<evidence type="ECO:0000256" key="3">
    <source>
        <dbReference type="ARBA" id="ARBA00023125"/>
    </source>
</evidence>
<evidence type="ECO:0000313" key="6">
    <source>
        <dbReference type="EMBL" id="RAI40827.1"/>
    </source>
</evidence>
<dbReference type="PRINTS" id="PR00039">
    <property type="entry name" value="HTHLYSR"/>
</dbReference>
<name>A0A327KRC9_9BRAD</name>
<dbReference type="PROSITE" id="PS50931">
    <property type="entry name" value="HTH_LYSR"/>
    <property type="match status" value="1"/>
</dbReference>
<dbReference type="SUPFAM" id="SSF46785">
    <property type="entry name" value="Winged helix' DNA-binding domain"/>
    <property type="match status" value="1"/>
</dbReference>
<keyword evidence="7" id="KW-1185">Reference proteome</keyword>
<dbReference type="GO" id="GO:0043565">
    <property type="term" value="F:sequence-specific DNA binding"/>
    <property type="evidence" value="ECO:0007669"/>
    <property type="project" value="TreeGrafter"/>
</dbReference>
<dbReference type="PANTHER" id="PTHR30427:SF1">
    <property type="entry name" value="TRANSCRIPTIONAL ACTIVATOR PROTEIN LYSR"/>
    <property type="match status" value="1"/>
</dbReference>
<dbReference type="SUPFAM" id="SSF53850">
    <property type="entry name" value="Periplasmic binding protein-like II"/>
    <property type="match status" value="1"/>
</dbReference>
<reference evidence="6 7" key="1">
    <citation type="submission" date="2017-07" db="EMBL/GenBank/DDBJ databases">
        <title>Draft Genome Sequences of Select Purple Nonsulfur Bacteria.</title>
        <authorList>
            <person name="Lasarre B."/>
            <person name="Mckinlay J.B."/>
        </authorList>
    </citation>
    <scope>NUCLEOTIDE SEQUENCE [LARGE SCALE GENOMIC DNA]</scope>
    <source>
        <strain evidence="6 7">DSM 5909</strain>
    </source>
</reference>
<dbReference type="InterPro" id="IPR000847">
    <property type="entry name" value="LysR_HTH_N"/>
</dbReference>
<dbReference type="Pfam" id="PF03466">
    <property type="entry name" value="LysR_substrate"/>
    <property type="match status" value="1"/>
</dbReference>
<dbReference type="Gene3D" id="3.40.190.10">
    <property type="entry name" value="Periplasmic binding protein-like II"/>
    <property type="match status" value="2"/>
</dbReference>
<dbReference type="RefSeq" id="WP_111421340.1">
    <property type="nucleotide sequence ID" value="NZ_NPEX01000215.1"/>
</dbReference>
<dbReference type="InterPro" id="IPR036388">
    <property type="entry name" value="WH-like_DNA-bd_sf"/>
</dbReference>
<dbReference type="EMBL" id="NPEX01000215">
    <property type="protein sequence ID" value="RAI40827.1"/>
    <property type="molecule type" value="Genomic_DNA"/>
</dbReference>